<dbReference type="AlphaFoldDB" id="A0A225X0H2"/>
<dbReference type="Proteomes" id="UP000198211">
    <property type="component" value="Unassembled WGS sequence"/>
</dbReference>
<organism evidence="1 2">
    <name type="scientific">Phytophthora megakarya</name>
    <dbReference type="NCBI Taxonomy" id="4795"/>
    <lineage>
        <taxon>Eukaryota</taxon>
        <taxon>Sar</taxon>
        <taxon>Stramenopiles</taxon>
        <taxon>Oomycota</taxon>
        <taxon>Peronosporomycetes</taxon>
        <taxon>Peronosporales</taxon>
        <taxon>Peronosporaceae</taxon>
        <taxon>Phytophthora</taxon>
    </lineage>
</organism>
<name>A0A225X0H2_9STRA</name>
<proteinExistence type="predicted"/>
<evidence type="ECO:0000313" key="1">
    <source>
        <dbReference type="EMBL" id="OWZ23624.1"/>
    </source>
</evidence>
<reference evidence="2" key="1">
    <citation type="submission" date="2017-03" db="EMBL/GenBank/DDBJ databases">
        <title>Phytopthora megakarya and P. palmivora, two closely related causual agents of cacao black pod achieved similar genome size and gene model numbers by different mechanisms.</title>
        <authorList>
            <person name="Ali S."/>
            <person name="Shao J."/>
            <person name="Larry D.J."/>
            <person name="Kronmiller B."/>
            <person name="Shen D."/>
            <person name="Strem M.D."/>
            <person name="Melnick R.L."/>
            <person name="Guiltinan M.J."/>
            <person name="Tyler B.M."/>
            <person name="Meinhardt L.W."/>
            <person name="Bailey B.A."/>
        </authorList>
    </citation>
    <scope>NUCLEOTIDE SEQUENCE [LARGE SCALE GENOMIC DNA]</scope>
    <source>
        <strain evidence="2">zdho120</strain>
    </source>
</reference>
<protein>
    <recommendedName>
        <fullName evidence="3">Eukaryotic/viral aspartic protease</fullName>
    </recommendedName>
</protein>
<gene>
    <name evidence="1" type="ORF">PHMEG_0001476</name>
</gene>
<dbReference type="OrthoDB" id="129427at2759"/>
<comment type="caution">
    <text evidence="1">The sequence shown here is derived from an EMBL/GenBank/DDBJ whole genome shotgun (WGS) entry which is preliminary data.</text>
</comment>
<dbReference type="EMBL" id="NBNE01000053">
    <property type="protein sequence ID" value="OWZ23624.1"/>
    <property type="molecule type" value="Genomic_DNA"/>
</dbReference>
<keyword evidence="2" id="KW-1185">Reference proteome</keyword>
<evidence type="ECO:0000313" key="2">
    <source>
        <dbReference type="Proteomes" id="UP000198211"/>
    </source>
</evidence>
<evidence type="ECO:0008006" key="3">
    <source>
        <dbReference type="Google" id="ProtNLM"/>
    </source>
</evidence>
<sequence>MYHRKGLRDFVDQDPVMRIPKLKRIADPKEPVTAPATLANRFDAAMKLLRLLKEADMVPGSFDADTLFDLDLDVIQATSGDLLQKLKVLVGECRHIMRQPRKTDLTPPQSHRDGCP</sequence>
<accession>A0A225X0H2</accession>